<dbReference type="PANTHER" id="PTHR43327:SF3">
    <property type="entry name" value="BAND 7 DOMAIN-CONTAINING PROTEIN"/>
    <property type="match status" value="1"/>
</dbReference>
<keyword evidence="1" id="KW-0472">Membrane</keyword>
<evidence type="ECO:0000259" key="2">
    <source>
        <dbReference type="SMART" id="SM00244"/>
    </source>
</evidence>
<keyword evidence="1" id="KW-1133">Transmembrane helix</keyword>
<keyword evidence="1" id="KW-0812">Transmembrane</keyword>
<protein>
    <recommendedName>
        <fullName evidence="2">Band 7 domain-containing protein</fullName>
    </recommendedName>
</protein>
<gene>
    <name evidence="3" type="ORF">M0811_00377</name>
</gene>
<feature type="domain" description="Band 7" evidence="2">
    <location>
        <begin position="26"/>
        <end position="209"/>
    </location>
</feature>
<sequence length="337" mass="37596">MVSSGVIAAAVIVPILVIFIIYLLKKSVTVVHEREEVIIERLGKYKSTLVAGVHWILPFVDRRKIFHTEYLVTNPVTGNSELVIKTHSKISTQSEVIDFPSTRVITRDNANVMLDCVLSYKITNTKMMIYSVHNLPLLLSKMLQAFLRNMAATLSIDQIIEDSASLNAVSGFLDDEVVRWGVHIDFVKMQKVDAPRLSDVLGKQKDAQLSNTKIIIDARAQKQTAVIESEGKRDSDIRAQQGKTQEIIARSRGTAAGIVNQANAEARTIKEISRVVLKEGADPIKYLLCLKYIEAMMTIIGSGTTEIYYYPPPISTLQTMKNMGFATVYPPNFPLKK</sequence>
<evidence type="ECO:0000256" key="1">
    <source>
        <dbReference type="SAM" id="Phobius"/>
    </source>
</evidence>
<keyword evidence="4" id="KW-1185">Reference proteome</keyword>
<dbReference type="PANTHER" id="PTHR43327">
    <property type="entry name" value="STOMATIN-LIKE PROTEIN 2, MITOCHONDRIAL"/>
    <property type="match status" value="1"/>
</dbReference>
<dbReference type="SMART" id="SM00244">
    <property type="entry name" value="PHB"/>
    <property type="match status" value="1"/>
</dbReference>
<dbReference type="InterPro" id="IPR050710">
    <property type="entry name" value="Band7/mec-2_domain"/>
</dbReference>
<name>A0A9Q0LQ93_ANAIG</name>
<reference evidence="3" key="1">
    <citation type="submission" date="2022-10" db="EMBL/GenBank/DDBJ databases">
        <title>Novel sulphate-reducing endosymbionts in the free-living metamonad Anaeramoeba.</title>
        <authorList>
            <person name="Jerlstrom-Hultqvist J."/>
            <person name="Cepicka I."/>
            <person name="Gallot-Lavallee L."/>
            <person name="Salas-Leiva D."/>
            <person name="Curtis B.A."/>
            <person name="Zahonova K."/>
            <person name="Pipaliya S."/>
            <person name="Dacks J."/>
            <person name="Roger A.J."/>
        </authorList>
    </citation>
    <scope>NUCLEOTIDE SEQUENCE</scope>
    <source>
        <strain evidence="3">BMAN</strain>
    </source>
</reference>
<comment type="caution">
    <text evidence="3">The sequence shown here is derived from an EMBL/GenBank/DDBJ whole genome shotgun (WGS) entry which is preliminary data.</text>
</comment>
<dbReference type="EMBL" id="JAPDFW010000059">
    <property type="protein sequence ID" value="KAJ5077057.1"/>
    <property type="molecule type" value="Genomic_DNA"/>
</dbReference>
<feature type="transmembrane region" description="Helical" evidence="1">
    <location>
        <begin position="6"/>
        <end position="24"/>
    </location>
</feature>
<dbReference type="Pfam" id="PF01145">
    <property type="entry name" value="Band_7"/>
    <property type="match status" value="1"/>
</dbReference>
<dbReference type="InterPro" id="IPR001107">
    <property type="entry name" value="Band_7"/>
</dbReference>
<organism evidence="3 4">
    <name type="scientific">Anaeramoeba ignava</name>
    <name type="common">Anaerobic marine amoeba</name>
    <dbReference type="NCBI Taxonomy" id="1746090"/>
    <lineage>
        <taxon>Eukaryota</taxon>
        <taxon>Metamonada</taxon>
        <taxon>Anaeramoebidae</taxon>
        <taxon>Anaeramoeba</taxon>
    </lineage>
</organism>
<dbReference type="OMA" id="QGHEGWR"/>
<proteinExistence type="predicted"/>
<evidence type="ECO:0000313" key="4">
    <source>
        <dbReference type="Proteomes" id="UP001149090"/>
    </source>
</evidence>
<dbReference type="AlphaFoldDB" id="A0A9Q0LQ93"/>
<dbReference type="Proteomes" id="UP001149090">
    <property type="component" value="Unassembled WGS sequence"/>
</dbReference>
<dbReference type="Gene3D" id="3.30.479.30">
    <property type="entry name" value="Band 7 domain"/>
    <property type="match status" value="1"/>
</dbReference>
<dbReference type="SUPFAM" id="SSF117892">
    <property type="entry name" value="Band 7/SPFH domain"/>
    <property type="match status" value="1"/>
</dbReference>
<accession>A0A9Q0LQ93</accession>
<dbReference type="InterPro" id="IPR036013">
    <property type="entry name" value="Band_7/SPFH_dom_sf"/>
</dbReference>
<evidence type="ECO:0000313" key="3">
    <source>
        <dbReference type="EMBL" id="KAJ5077057.1"/>
    </source>
</evidence>
<dbReference type="OrthoDB" id="434619at2759"/>